<feature type="region of interest" description="Disordered" evidence="1">
    <location>
        <begin position="2604"/>
        <end position="2623"/>
    </location>
</feature>
<feature type="transmembrane region" description="Helical" evidence="2">
    <location>
        <begin position="1583"/>
        <end position="1608"/>
    </location>
</feature>
<reference evidence="3" key="1">
    <citation type="journal article" date="2021" name="Proc. Natl. Acad. Sci. U.S.A.">
        <title>Three genomes in the algal genus Volvox reveal the fate of a haploid sex-determining region after a transition to homothallism.</title>
        <authorList>
            <person name="Yamamoto K."/>
            <person name="Hamaji T."/>
            <person name="Kawai-Toyooka H."/>
            <person name="Matsuzaki R."/>
            <person name="Takahashi F."/>
            <person name="Nishimura Y."/>
            <person name="Kawachi M."/>
            <person name="Noguchi H."/>
            <person name="Minakuchi Y."/>
            <person name="Umen J.G."/>
            <person name="Toyoda A."/>
            <person name="Nozaki H."/>
        </authorList>
    </citation>
    <scope>NUCLEOTIDE SEQUENCE</scope>
    <source>
        <strain evidence="3">NIES-3785</strain>
    </source>
</reference>
<dbReference type="EMBL" id="BNCQ01000037">
    <property type="protein sequence ID" value="GIM11185.1"/>
    <property type="molecule type" value="Genomic_DNA"/>
</dbReference>
<dbReference type="PRINTS" id="PR01217">
    <property type="entry name" value="PRICHEXTENSN"/>
</dbReference>
<dbReference type="PANTHER" id="PTHR24216:SF65">
    <property type="entry name" value="PAXILLIN-LIKE PROTEIN 1"/>
    <property type="match status" value="1"/>
</dbReference>
<dbReference type="PANTHER" id="PTHR24216">
    <property type="entry name" value="PAXILLIN-RELATED"/>
    <property type="match status" value="1"/>
</dbReference>
<protein>
    <submittedName>
        <fullName evidence="3">Uncharacterized protein</fullName>
    </submittedName>
</protein>
<accession>A0A8J4GP05</accession>
<feature type="compositionally biased region" description="Polar residues" evidence="1">
    <location>
        <begin position="2480"/>
        <end position="2489"/>
    </location>
</feature>
<feature type="region of interest" description="Disordered" evidence="1">
    <location>
        <begin position="797"/>
        <end position="868"/>
    </location>
</feature>
<feature type="compositionally biased region" description="Low complexity" evidence="1">
    <location>
        <begin position="2110"/>
        <end position="2126"/>
    </location>
</feature>
<dbReference type="Proteomes" id="UP000722791">
    <property type="component" value="Unassembled WGS sequence"/>
</dbReference>
<sequence length="2864" mass="313608">MKAAASIIAQQQLNTRIFINIICMLYDNNIGVQWSSSSYYNLLKQQRCRRYHAWQQYQQQGTCYLLPLLLVWCCLAALLQPAVAPAAVSPFLNYGPAVNDMNEQHKAMLRFIASGNTSFWSRPEVATRIGFGTAPWRCVNICDGLSFANVDDCAPDCQGSLEYCKPGDPIPADPRYTCCAIERLDQSHNIIHPPLSTPPPWCSVYTPWTPSSYENTRPTVCDFHIYAAQRIKPPLGFSDPFLAVACKFRAPILYRITGKEYHNDTATRIMYGNDVKKYTRPWNYNIVSRLALRHMTAWHHPSINMTEPPEFSLVDDLVCLPLEEIYFEDIYFRPEHEGFAVLPDRRGRNDTTFDLWNYKTWNCDRAASLALDLKDFDLAGSGNRQELFRNYSYFTMVWDPCGVGRALVQRNVTSLNPNLALRQAALETCLFWPIQELHAMRWTARARVEWSESLRNELVSIKYGNQSFPRGWQALSAPDPTASRNFLPETLRRLTIKRTNDGSHPSRTWRGKPVIKGFLPSEWALFKNLEYLDLSDDMGQGLIEGPIPSTWLMMTKLRTINLTGHPNFCKDWHRIVLFQHFIRCSWALKQQHQDNSTQADVLIKQLCRGPSLFYAGAESLDPVWGSGIFKQNISIFDMDGVGWQWYDPISKTAGYTNVIAPDGKCCWDTYSEQFRARNFTIKGPTADFVGNDYFWGSYLVLQDFCERASFFPIQPKATGRRPPIPPVAPKPPEIPPVPPLTFVDNKSYPYIPLAPNIQISNLAQRTTTAPPQPMIPPSFPGKWSSAWSWLPMLPPRPPSPPSPRPPSPPPPSPGPPSPRPPSPAPSPRPPSPQPPSPQPPSPQPPSPQPPSPPRPQLRQSPPILPPATPPLPFFNCSLAANNKIISFAIPSIARGPFYIVIAESGSSSAAMMNCRACGCNVSFTALARGTSSLYKSSSGPPSQQQPDSSFAAAVSTSPLINDNNNMYNNDDLTTADVESSREIARRHLLKRVVSSSMYNDGDSSIQTNHLDGRKLVQTFHDASTLPSLEELIGWGANMSGTAALKEISIIDMPNIKSGKLMAAWRMEPAHDGDYLVRIQVGESVWYRWVTVDLEAPHISGELFTFKTTMALSNNPIAAAADEVVAQLRYLILTLNMSEPVKLFNLGSVLQLSGGAKIAGYTCFKSAERATEVVNVAQAALKVTAAAAAAAAARPSSSPTAGPQAAEYLSSPAAPVASAPTPTQPYRSNGVLQLSGYAGIDFAAATGVPYARSCLVLMYTHDNNSAPSVTLPEGVVADLTGNPSVGALLLQTKLPYSKRFPIGPLANTASLLASASIVLGLVSRWSVLQSTYHIQMLAMTANMASPGLSFGYRWVARHLRWSILSLKGNIPPLDEAFRNPTEFIIPDEVHDITLISTDPLLPSMVVPPLSPTSSPSSLNETTAAREILSDHILESSSSSSSSAGKATTSMEGSEMMNPSFTNNPSFELTDAQDLLVTWLQNMSEVIRSNISDDSNRGCNSSNNQDATGVSGSSSSSSSSKPINSYVIGGAAAGNRTIVDIDFNGKVILNSTAGASDCSTLAPPAAGSSGNTSGHIAVITDPQDLGYTVVVASVLVGALVVGHAWFNFLYRRFLSRDLPAPFQFPRAEMTLGGLLQVSITFYSFFALGAPAAQWSSSWITAVIALVLFVAPYLGLVWWLTVCRWYLEEKPLEPPMKTVDMRTAPCDDEGITANRISVSFEETGDLKGLTSHACQTDSISPSSRLEAKAEDIMMGPHWDIAQPEPMANVNQEWALGYVRKISLAHTRAANLVGRSMQLLSSRVRRMSRNLKLATYEPGLDNMLPDKATGLREASVRYGGAEGVAGLLLLGGALSSSSGQPGRDYCSTTAASHQRGESTETDQPTAASLEDALMDDDHSKKLMMRPRQRYSCDDQQKVLMREPQPVLPPSEGYLNAAVPTTAGEAAPDTWGRRQRGLIIQGITETAPYDTPAAHEPAAGYLMQQKLAGSNNMAVTREGTTFCADTTGQMNVREVTNSLLHVEGKVEDGDREVIGDFLPEATDDERAGRQCAKAGKRRPITIKPVAAGAVKEVPPSSDTAAQGSAATATFISSCPARKYLSSSGHTAAELPKMVSTALDSSSNPPSSSLTNRAPMRRCSSSRELQQHKESPTNKSAAPVRTDSIVATFPRCMSIDSDVNDLAAVKGSNLERQESLAPKMLSDENWRAAPATLVKSCRMGIHDHSKKPGLSLTSSGSNHNAATTHLGEVANNVGKSQQQQPPELMKLLLQRPRVDDDDDATNVHPEKDHHSHQLVSSWKSPFKLMNFLCWRKQRYGGSFHGPGPSDISRTNMAREWPPVIRQSESPAVLPTALSIPFHDSGSETASTNRLLPHRGLTAVAPAVGVTPLLLVDGPAQQRWFKSRPAQNNSVENNYYYDGQNGGGRDRGAASRYPAAAGPVGEATERSAGHANNEPAGAASDNPRLTQTSGPSSPSSSSSMAPVATLPITSNKQQLGRQDHSRDVDSSNRTSSSSFHRSIISFINQRFISQHQKRKAASKGYTIHYNILAGQEMPAAEVAVGRLLPLMPTSTADISDQPQPQLQHQQHHKVQQQMKRISTAYMSHQQKRKTLPRGIGTDMGSSFSTLSSTGKGAKAPPLVVLDDENAFKQNTKPESGEKSLKVSMFEDKLGHLYPGKQVPMHKLHYRPGCLPLRVKIAPPVQFLARFEFLFLEAIGEGDDQRGRETKFNLSVGPINITHKVLSAAAFGAFGMHSRSVVQLVLLCVLQAAILSYLAVLRPFIEWQRRVVELSAHALELILYLFAGVLMNPKLYNQEMMVDYIGYIMIGLFFITLLAVYFLQMWNMVRGALNNRKWISKQGYKIWSKIKKPFFK</sequence>
<evidence type="ECO:0000313" key="3">
    <source>
        <dbReference type="EMBL" id="GIM11185.1"/>
    </source>
</evidence>
<feature type="region of interest" description="Disordered" evidence="1">
    <location>
        <begin position="1430"/>
        <end position="1463"/>
    </location>
</feature>
<keyword evidence="2" id="KW-0812">Transmembrane</keyword>
<comment type="caution">
    <text evidence="3">The sequence shown here is derived from an EMBL/GenBank/DDBJ whole genome shotgun (WGS) entry which is preliminary data.</text>
</comment>
<keyword evidence="2" id="KW-0472">Membrane</keyword>
<evidence type="ECO:0000313" key="4">
    <source>
        <dbReference type="Proteomes" id="UP000722791"/>
    </source>
</evidence>
<feature type="compositionally biased region" description="Low complexity" evidence="1">
    <location>
        <begin position="2462"/>
        <end position="2472"/>
    </location>
</feature>
<feature type="compositionally biased region" description="Polar residues" evidence="1">
    <location>
        <begin position="1442"/>
        <end position="1463"/>
    </location>
</feature>
<evidence type="ECO:0000256" key="2">
    <source>
        <dbReference type="SAM" id="Phobius"/>
    </source>
</evidence>
<feature type="transmembrane region" description="Helical" evidence="2">
    <location>
        <begin position="1656"/>
        <end position="1684"/>
    </location>
</feature>
<feature type="compositionally biased region" description="Pro residues" evidence="1">
    <location>
        <begin position="797"/>
        <end position="855"/>
    </location>
</feature>
<feature type="compositionally biased region" description="Basic and acidic residues" evidence="1">
    <location>
        <begin position="2490"/>
        <end position="2499"/>
    </location>
</feature>
<organism evidence="3 4">
    <name type="scientific">Volvox reticuliferus</name>
    <dbReference type="NCBI Taxonomy" id="1737510"/>
    <lineage>
        <taxon>Eukaryota</taxon>
        <taxon>Viridiplantae</taxon>
        <taxon>Chlorophyta</taxon>
        <taxon>core chlorophytes</taxon>
        <taxon>Chlorophyceae</taxon>
        <taxon>CS clade</taxon>
        <taxon>Chlamydomonadales</taxon>
        <taxon>Volvocaceae</taxon>
        <taxon>Volvox</taxon>
    </lineage>
</organism>
<feature type="region of interest" description="Disordered" evidence="1">
    <location>
        <begin position="1853"/>
        <end position="1881"/>
    </location>
</feature>
<feature type="transmembrane region" description="Helical" evidence="2">
    <location>
        <begin position="64"/>
        <end position="83"/>
    </location>
</feature>
<feature type="region of interest" description="Disordered" evidence="1">
    <location>
        <begin position="1489"/>
        <end position="1520"/>
    </location>
</feature>
<feature type="transmembrane region" description="Helical" evidence="2">
    <location>
        <begin position="2812"/>
        <end position="2831"/>
    </location>
</feature>
<feature type="region of interest" description="Disordered" evidence="1">
    <location>
        <begin position="2394"/>
        <end position="2507"/>
    </location>
</feature>
<feature type="transmembrane region" description="Helical" evidence="2">
    <location>
        <begin position="2748"/>
        <end position="2768"/>
    </location>
</feature>
<keyword evidence="2" id="KW-1133">Transmembrane helix</keyword>
<feature type="compositionally biased region" description="Polar residues" evidence="1">
    <location>
        <begin position="2612"/>
        <end position="2623"/>
    </location>
</feature>
<feature type="transmembrane region" description="Helical" evidence="2">
    <location>
        <begin position="1629"/>
        <end position="1650"/>
    </location>
</feature>
<evidence type="ECO:0000256" key="1">
    <source>
        <dbReference type="SAM" id="MobiDB-lite"/>
    </source>
</evidence>
<feature type="compositionally biased region" description="Low complexity" evidence="1">
    <location>
        <begin position="1509"/>
        <end position="1518"/>
    </location>
</feature>
<feature type="compositionally biased region" description="Polar residues" evidence="1">
    <location>
        <begin position="1489"/>
        <end position="1508"/>
    </location>
</feature>
<name>A0A8J4GP05_9CHLO</name>
<gene>
    <name evidence="3" type="ORF">Vretimale_14730</name>
</gene>
<proteinExistence type="predicted"/>
<feature type="transmembrane region" description="Helical" evidence="2">
    <location>
        <begin position="2780"/>
        <end position="2800"/>
    </location>
</feature>
<feature type="region of interest" description="Disordered" evidence="1">
    <location>
        <begin position="2110"/>
        <end position="2155"/>
    </location>
</feature>